<keyword evidence="4" id="KW-0966">Cell projection</keyword>
<dbReference type="SUPFAM" id="SSF82185">
    <property type="entry name" value="Histone H3 K4-specific methyltransferase SET7/9 N-terminal domain"/>
    <property type="match status" value="1"/>
</dbReference>
<gene>
    <name evidence="6" type="ORF">g.29835</name>
</gene>
<evidence type="ECO:0000256" key="3">
    <source>
        <dbReference type="ARBA" id="ARBA00023069"/>
    </source>
</evidence>
<dbReference type="AlphaFoldDB" id="A0A1B6EN50"/>
<organism evidence="6">
    <name type="scientific">Cuerna arida</name>
    <dbReference type="NCBI Taxonomy" id="1464854"/>
    <lineage>
        <taxon>Eukaryota</taxon>
        <taxon>Metazoa</taxon>
        <taxon>Ecdysozoa</taxon>
        <taxon>Arthropoda</taxon>
        <taxon>Hexapoda</taxon>
        <taxon>Insecta</taxon>
        <taxon>Pterygota</taxon>
        <taxon>Neoptera</taxon>
        <taxon>Paraneoptera</taxon>
        <taxon>Hemiptera</taxon>
        <taxon>Auchenorrhyncha</taxon>
        <taxon>Membracoidea</taxon>
        <taxon>Cicadellidae</taxon>
        <taxon>Cicadellinae</taxon>
        <taxon>Proconiini</taxon>
        <taxon>Cuerna</taxon>
    </lineage>
</organism>
<evidence type="ECO:0000256" key="5">
    <source>
        <dbReference type="SAM" id="MobiDB-lite"/>
    </source>
</evidence>
<proteinExistence type="predicted"/>
<dbReference type="GO" id="GO:0031514">
    <property type="term" value="C:motile cilium"/>
    <property type="evidence" value="ECO:0007669"/>
    <property type="project" value="UniProtKB-SubCell"/>
</dbReference>
<keyword evidence="2" id="KW-0282">Flagellum</keyword>
<evidence type="ECO:0000313" key="6">
    <source>
        <dbReference type="EMBL" id="JAS39348.1"/>
    </source>
</evidence>
<protein>
    <recommendedName>
        <fullName evidence="7">MORN repeat-containing protein 5</fullName>
    </recommendedName>
</protein>
<feature type="region of interest" description="Disordered" evidence="5">
    <location>
        <begin position="332"/>
        <end position="351"/>
    </location>
</feature>
<reference evidence="6" key="1">
    <citation type="submission" date="2015-11" db="EMBL/GenBank/DDBJ databases">
        <title>De novo transcriptome assembly of four potential Pierce s Disease insect vectors from Arizona vineyards.</title>
        <authorList>
            <person name="Tassone E.E."/>
        </authorList>
    </citation>
    <scope>NUCLEOTIDE SEQUENCE</scope>
</reference>
<accession>A0A1B6EN50</accession>
<name>A0A1B6EN50_9HEMI</name>
<dbReference type="EMBL" id="GECZ01030421">
    <property type="protein sequence ID" value="JAS39348.1"/>
    <property type="molecule type" value="Transcribed_RNA"/>
</dbReference>
<dbReference type="InterPro" id="IPR042814">
    <property type="entry name" value="Morn5"/>
</dbReference>
<evidence type="ECO:0008006" key="7">
    <source>
        <dbReference type="Google" id="ProtNLM"/>
    </source>
</evidence>
<evidence type="ECO:0000256" key="2">
    <source>
        <dbReference type="ARBA" id="ARBA00022846"/>
    </source>
</evidence>
<dbReference type="PANTHER" id="PTHR46437:SF1">
    <property type="entry name" value="MORN REPEAT-CONTAINING PROTEIN 5"/>
    <property type="match status" value="1"/>
</dbReference>
<comment type="subcellular location">
    <subcellularLocation>
        <location evidence="1">Cell projection</location>
        <location evidence="1">Cilium</location>
        <location evidence="1">Flagellum</location>
    </subcellularLocation>
</comment>
<keyword evidence="3" id="KW-0969">Cilium</keyword>
<dbReference type="PANTHER" id="PTHR46437">
    <property type="entry name" value="MORN REPEAT-CONTAINING PROTEIN 5"/>
    <property type="match status" value="1"/>
</dbReference>
<evidence type="ECO:0000256" key="1">
    <source>
        <dbReference type="ARBA" id="ARBA00004230"/>
    </source>
</evidence>
<evidence type="ECO:0000256" key="4">
    <source>
        <dbReference type="ARBA" id="ARBA00023273"/>
    </source>
</evidence>
<sequence length="465" mass="52316">MVSRKNTVAVDSPGTDSIEIKNTGLRPSWDVFWDVEMEGLMKETTLLPHGTKSTVSGKSGRSGKHVQFVTGSSWLGEWDKVGMCGAGVYKMPHGVTYEGTINAGLFEGIGVLKYPNGGVLEGFWYRGELKYYQYDYADGLKRDSVLTWPYCKAPERRFYSEILQGLRAGDTEQLTHIYPPRPIPPGHYDVGDGFYSPKTKCVIDANTGDVLRIPTTVEEKWIMENCRTADTETVGYCPNLYENWFQNFPQDTSTLVYSEEEKEILDLILQVGRELEIGTTESSRRGTFWSIMSKQESIQELGSASSAVTTTEFEVFLRKIVKVLEESKQKLSLKEDTDEVSPSKQPREEGTEDLVKMLSEITSRYTEKERISSEVKLIPKPSSKSVKKSLTQIFSSLSSLTVPNSTAEMYKSISQQMNAMAKKELPTDASQFMGSQVHYRIDYTEYDTTLASNADDTNTKYDSKS</sequence>